<evidence type="ECO:0000313" key="2">
    <source>
        <dbReference type="EMBL" id="SEA29992.1"/>
    </source>
</evidence>
<dbReference type="Gene3D" id="2.60.40.2340">
    <property type="match status" value="1"/>
</dbReference>
<dbReference type="EMBL" id="FNQY01000013">
    <property type="protein sequence ID" value="SEA29992.1"/>
    <property type="molecule type" value="Genomic_DNA"/>
</dbReference>
<sequence>MRKNLSIGYAWLLMVVMGCSLACSKSHTDTTTPVEQSSDNDLIGFTFKKSQNPGLWNDIETEIKNDTVYAHTLVGTDITGLVADFESEGTSVSVNGVEQKSGDTRQDFSNLVKYTVTAENGDQHTYVIKFFDTGIPAVYVNTNGQPINSKDDYVDGDIKITEGLDGKLQYEGVMKIKGRGNSTWGMPKKPYRIKLDKKSDLLGMPSDKNWTLLANYGDQSLLRNEVAFEVSRRIELEYTPRQQFVEMFLNGEYMGNYTLTEHVKEGKDRVPIDEDNGGYIIEEDGYASQEPSHFFTSKGIPITIKFPDEDDITTDQYNYIKDYVTSFETSLFSARGSDAGDYQKYFDLKSFVDYYLVNEICDNPDMLWSMRMYKKSSQDPKIYVGPVWDFDLGFNNDVRIGREDAQEKLMLDYAHDPRAWMDQIKQDPAFKQMVRSKWNKVKASLQSLPDYLDEKNDLIKYSQIPNFKRWAVLGTNINQSWFTASTHQAYVDFVRDFLVKRIAWLDGVINGATFD</sequence>
<dbReference type="RefSeq" id="WP_091398480.1">
    <property type="nucleotide sequence ID" value="NZ_FNQY01000013.1"/>
</dbReference>
<keyword evidence="1" id="KW-0732">Signal</keyword>
<dbReference type="PROSITE" id="PS51257">
    <property type="entry name" value="PROKAR_LIPOPROTEIN"/>
    <property type="match status" value="1"/>
</dbReference>
<evidence type="ECO:0000256" key="1">
    <source>
        <dbReference type="SAM" id="SignalP"/>
    </source>
</evidence>
<accession>A0A1H4A386</accession>
<dbReference type="STRING" id="551991.SAMN05192529_1137"/>
<name>A0A1H4A386_9BACT</name>
<dbReference type="Proteomes" id="UP000199041">
    <property type="component" value="Unassembled WGS sequence"/>
</dbReference>
<feature type="signal peptide" evidence="1">
    <location>
        <begin position="1"/>
        <end position="22"/>
    </location>
</feature>
<keyword evidence="3" id="KW-1185">Reference proteome</keyword>
<gene>
    <name evidence="2" type="ORF">SAMN05192529_1137</name>
</gene>
<reference evidence="2 3" key="1">
    <citation type="submission" date="2016-10" db="EMBL/GenBank/DDBJ databases">
        <authorList>
            <person name="de Groot N.N."/>
        </authorList>
    </citation>
    <scope>NUCLEOTIDE SEQUENCE [LARGE SCALE GENOMIC DNA]</scope>
    <source>
        <strain evidence="2 3">Vu-144</strain>
    </source>
</reference>
<protein>
    <submittedName>
        <fullName evidence="2">CotH protein</fullName>
    </submittedName>
</protein>
<organism evidence="2 3">
    <name type="scientific">Arachidicoccus rhizosphaerae</name>
    <dbReference type="NCBI Taxonomy" id="551991"/>
    <lineage>
        <taxon>Bacteria</taxon>
        <taxon>Pseudomonadati</taxon>
        <taxon>Bacteroidota</taxon>
        <taxon>Chitinophagia</taxon>
        <taxon>Chitinophagales</taxon>
        <taxon>Chitinophagaceae</taxon>
        <taxon>Arachidicoccus</taxon>
    </lineage>
</organism>
<dbReference type="Pfam" id="PF08757">
    <property type="entry name" value="CotH"/>
    <property type="match status" value="1"/>
</dbReference>
<dbReference type="InterPro" id="IPR014867">
    <property type="entry name" value="Spore_coat_CotH_CotH2/3/7"/>
</dbReference>
<dbReference type="OrthoDB" id="9803752at2"/>
<feature type="chain" id="PRO_5011639106" evidence="1">
    <location>
        <begin position="23"/>
        <end position="515"/>
    </location>
</feature>
<proteinExistence type="predicted"/>
<evidence type="ECO:0000313" key="3">
    <source>
        <dbReference type="Proteomes" id="UP000199041"/>
    </source>
</evidence>
<dbReference type="AlphaFoldDB" id="A0A1H4A386"/>